<proteinExistence type="predicted"/>
<dbReference type="AlphaFoldDB" id="T0HQE8"/>
<reference evidence="1 2" key="1">
    <citation type="journal article" date="2013" name="Genome Announc.">
        <title>Draft Genome Sequence of Sphingobium lactosutens Strain DS20T, Isolated from a Hexachlorocyclohexane Dumpsite.</title>
        <authorList>
            <person name="Kumar R."/>
            <person name="Dwivedi V."/>
            <person name="Negi V."/>
            <person name="Khurana J.P."/>
            <person name="Lal R."/>
        </authorList>
    </citation>
    <scope>NUCLEOTIDE SEQUENCE [LARGE SCALE GENOMIC DNA]</scope>
    <source>
        <strain evidence="1 2">DS20</strain>
    </source>
</reference>
<sequence>MDDQTSQARLTLQVFETIADERLPIIPISRLE</sequence>
<accession>T0HQE8</accession>
<keyword evidence="2" id="KW-1185">Reference proteome</keyword>
<organism evidence="1 2">
    <name type="scientific">Sphingobium lactosutens DS20</name>
    <dbReference type="NCBI Taxonomy" id="1331060"/>
    <lineage>
        <taxon>Bacteria</taxon>
        <taxon>Pseudomonadati</taxon>
        <taxon>Pseudomonadota</taxon>
        <taxon>Alphaproteobacteria</taxon>
        <taxon>Sphingomonadales</taxon>
        <taxon>Sphingomonadaceae</taxon>
        <taxon>Sphingobium</taxon>
    </lineage>
</organism>
<protein>
    <submittedName>
        <fullName evidence="1">Uncharacterized protein</fullName>
    </submittedName>
</protein>
<name>T0HQE8_9SPHN</name>
<dbReference type="Proteomes" id="UP000015531">
    <property type="component" value="Unassembled WGS sequence"/>
</dbReference>
<gene>
    <name evidence="1" type="ORF">RLDS_02090</name>
</gene>
<evidence type="ECO:0000313" key="1">
    <source>
        <dbReference type="EMBL" id="EQB18601.1"/>
    </source>
</evidence>
<dbReference type="EMBL" id="ATDP01000047">
    <property type="protein sequence ID" value="EQB18601.1"/>
    <property type="molecule type" value="Genomic_DNA"/>
</dbReference>
<comment type="caution">
    <text evidence="1">The sequence shown here is derived from an EMBL/GenBank/DDBJ whole genome shotgun (WGS) entry which is preliminary data.</text>
</comment>
<evidence type="ECO:0000313" key="2">
    <source>
        <dbReference type="Proteomes" id="UP000015531"/>
    </source>
</evidence>